<protein>
    <submittedName>
        <fullName evidence="2">Uncharacterized protein</fullName>
    </submittedName>
</protein>
<comment type="caution">
    <text evidence="2">The sequence shown here is derived from an EMBL/GenBank/DDBJ whole genome shotgun (WGS) entry which is preliminary data.</text>
</comment>
<evidence type="ECO:0000256" key="1">
    <source>
        <dbReference type="SAM" id="MobiDB-lite"/>
    </source>
</evidence>
<gene>
    <name evidence="2" type="ORF">CC78DRAFT_585528</name>
</gene>
<dbReference type="Proteomes" id="UP000800093">
    <property type="component" value="Unassembled WGS sequence"/>
</dbReference>
<evidence type="ECO:0000313" key="3">
    <source>
        <dbReference type="Proteomes" id="UP000800093"/>
    </source>
</evidence>
<feature type="region of interest" description="Disordered" evidence="1">
    <location>
        <begin position="458"/>
        <end position="486"/>
    </location>
</feature>
<evidence type="ECO:0000313" key="2">
    <source>
        <dbReference type="EMBL" id="KAF2259849.1"/>
    </source>
</evidence>
<sequence>MAPRAIRKPRIKFERYQKTKNQGNIMSRTAMNGVDEAEQECLPVAKSLPKNHEISAGDLNAVLSKAGSLAPTVTTESTSLRSTSITVPSKRATPDFPFAVPVEDTSLVSTSITVPPKATSLDHTLIAAPTKTVSSAPASIAVPPETTPPISTETTRMPKSIPSVPYLAPKKSKRAHFMQSQSPVPTSTLTHHEGSAVEIDMPLRAPYRIPVVTTRASKHGHYVRSESSSPSKALFEGLQAAMCAQGSPEVLEGPLPTYPVPQRQSSALNEIKPDLCLALDSASSCAIRYTSPETDSSIHHASLMKNGKGHTQVEDTQSSKIAANTMKAHAAYLATPFCTDDTISITQIRGLWRTMPAFIVAPPTLRKSKKPECLLTRSLPQHGEQAAAATELIPSSQSTRPTNITNNGKFINQDWDSTASEPPVVCSVPINIRNPRGRQVPTSPDRIDELLSISVKPDIPIGDPSNLQQQFKRNGTGPNPTRSKHRRIPQNFSFRKRNVPHLRNPNPLFDPRIQVPSNLHPGMPAYWGWLQKHGYIDQNGQIFLPQENNGFVDIKPAKYHNLHGNAVVQKDTHYPTKITRGFQPASKPASASQPRPSSPPLCRPIIIQQGQDDPPSELQDKIPPYGTIPYYKFLKRSPIFRFNGEGLLLRSHMTDRLVLLFDNPSTAPSWASAIPGLQASRRDDGVREKMDGVQKQELYRETRIIKEDIKRGCKLAMRAADELRLEKEGELVRCMNHREVDVRLKAAVEGAAQFNIVIHIFQIHTSVCFPKH</sequence>
<keyword evidence="3" id="KW-1185">Reference proteome</keyword>
<proteinExistence type="predicted"/>
<dbReference type="OrthoDB" id="3801427at2759"/>
<organism evidence="2 3">
    <name type="scientific">Lojkania enalia</name>
    <dbReference type="NCBI Taxonomy" id="147567"/>
    <lineage>
        <taxon>Eukaryota</taxon>
        <taxon>Fungi</taxon>
        <taxon>Dikarya</taxon>
        <taxon>Ascomycota</taxon>
        <taxon>Pezizomycotina</taxon>
        <taxon>Dothideomycetes</taxon>
        <taxon>Pleosporomycetidae</taxon>
        <taxon>Pleosporales</taxon>
        <taxon>Pleosporales incertae sedis</taxon>
        <taxon>Lojkania</taxon>
    </lineage>
</organism>
<feature type="compositionally biased region" description="Low complexity" evidence="1">
    <location>
        <begin position="584"/>
        <end position="595"/>
    </location>
</feature>
<feature type="region of interest" description="Disordered" evidence="1">
    <location>
        <begin position="580"/>
        <end position="618"/>
    </location>
</feature>
<dbReference type="AlphaFoldDB" id="A0A9P4K5G7"/>
<feature type="region of interest" description="Disordered" evidence="1">
    <location>
        <begin position="137"/>
        <end position="163"/>
    </location>
</feature>
<reference evidence="3" key="1">
    <citation type="journal article" date="2020" name="Stud. Mycol.">
        <title>101 Dothideomycetes genomes: A test case for predicting lifestyles and emergence of pathogens.</title>
        <authorList>
            <person name="Haridas S."/>
            <person name="Albert R."/>
            <person name="Binder M."/>
            <person name="Bloem J."/>
            <person name="LaButti K."/>
            <person name="Salamov A."/>
            <person name="Andreopoulos B."/>
            <person name="Baker S."/>
            <person name="Barry K."/>
            <person name="Bills G."/>
            <person name="Bluhm B."/>
            <person name="Cannon C."/>
            <person name="Castanera R."/>
            <person name="Culley D."/>
            <person name="Daum C."/>
            <person name="Ezra D."/>
            <person name="Gonzalez J."/>
            <person name="Henrissat B."/>
            <person name="Kuo A."/>
            <person name="Liang C."/>
            <person name="Lipzen A."/>
            <person name="Lutzoni F."/>
            <person name="Magnuson J."/>
            <person name="Mondo S."/>
            <person name="Nolan M."/>
            <person name="Ohm R."/>
            <person name="Pangilinan J."/>
            <person name="Park H.-J."/>
            <person name="Ramirez L."/>
            <person name="Alfaro M."/>
            <person name="Sun H."/>
            <person name="Tritt A."/>
            <person name="Yoshinaga Y."/>
            <person name="Zwiers L.-H."/>
            <person name="Turgeon B."/>
            <person name="Goodwin S."/>
            <person name="Spatafora J."/>
            <person name="Crous P."/>
            <person name="Grigoriev I."/>
        </authorList>
    </citation>
    <scope>NUCLEOTIDE SEQUENCE [LARGE SCALE GENOMIC DNA]</scope>
    <source>
        <strain evidence="3">CBS 304.66</strain>
    </source>
</reference>
<dbReference type="EMBL" id="ML986697">
    <property type="protein sequence ID" value="KAF2259849.1"/>
    <property type="molecule type" value="Genomic_DNA"/>
</dbReference>
<name>A0A9P4K5G7_9PLEO</name>
<feature type="compositionally biased region" description="Polar residues" evidence="1">
    <location>
        <begin position="465"/>
        <end position="481"/>
    </location>
</feature>
<accession>A0A9P4K5G7</accession>